<name>A0AAV2RVQ9_MEGNR</name>
<evidence type="ECO:0000313" key="2">
    <source>
        <dbReference type="EMBL" id="CAL4146549.1"/>
    </source>
</evidence>
<gene>
    <name evidence="2" type="ORF">MNOR_LOCUS29882</name>
</gene>
<organism evidence="2 3">
    <name type="scientific">Meganyctiphanes norvegica</name>
    <name type="common">Northern krill</name>
    <name type="synonym">Thysanopoda norvegica</name>
    <dbReference type="NCBI Taxonomy" id="48144"/>
    <lineage>
        <taxon>Eukaryota</taxon>
        <taxon>Metazoa</taxon>
        <taxon>Ecdysozoa</taxon>
        <taxon>Arthropoda</taxon>
        <taxon>Crustacea</taxon>
        <taxon>Multicrustacea</taxon>
        <taxon>Malacostraca</taxon>
        <taxon>Eumalacostraca</taxon>
        <taxon>Eucarida</taxon>
        <taxon>Euphausiacea</taxon>
        <taxon>Euphausiidae</taxon>
        <taxon>Meganyctiphanes</taxon>
    </lineage>
</organism>
<evidence type="ECO:0000256" key="1">
    <source>
        <dbReference type="SAM" id="MobiDB-lite"/>
    </source>
</evidence>
<reference evidence="2 3" key="1">
    <citation type="submission" date="2024-05" db="EMBL/GenBank/DDBJ databases">
        <authorList>
            <person name="Wallberg A."/>
        </authorList>
    </citation>
    <scope>NUCLEOTIDE SEQUENCE [LARGE SCALE GENOMIC DNA]</scope>
</reference>
<comment type="caution">
    <text evidence="2">The sequence shown here is derived from an EMBL/GenBank/DDBJ whole genome shotgun (WGS) entry which is preliminary data.</text>
</comment>
<accession>A0AAV2RVQ9</accession>
<sequence length="238" mass="25851">MGRTVGPKENLSFKEKLALESAKKQDLPKVTPSKKIGPKESELQTTNLRPKYIESALFREQFTTTTTTSMPVVSEINSVPSVVPRALGGMIAEEENDSADRFTGFHLGFRPSFPGWDLLPGESKVEPEAEEPIVESDDSVSRYAGFHLGFRPSFPGWDLIPSVSVSASTNNSSTASTPESAPSSHSTTTIDVPEDSSFDYEAHIVRPSDISSFAGELDAFGGDKSASEYTSAFRPFNF</sequence>
<dbReference type="EMBL" id="CAXKWB010035472">
    <property type="protein sequence ID" value="CAL4146549.1"/>
    <property type="molecule type" value="Genomic_DNA"/>
</dbReference>
<dbReference type="Proteomes" id="UP001497623">
    <property type="component" value="Unassembled WGS sequence"/>
</dbReference>
<feature type="region of interest" description="Disordered" evidence="1">
    <location>
        <begin position="22"/>
        <end position="43"/>
    </location>
</feature>
<feature type="compositionally biased region" description="Low complexity" evidence="1">
    <location>
        <begin position="165"/>
        <end position="189"/>
    </location>
</feature>
<proteinExistence type="predicted"/>
<evidence type="ECO:0000313" key="3">
    <source>
        <dbReference type="Proteomes" id="UP001497623"/>
    </source>
</evidence>
<feature type="region of interest" description="Disordered" evidence="1">
    <location>
        <begin position="165"/>
        <end position="193"/>
    </location>
</feature>
<dbReference type="AlphaFoldDB" id="A0AAV2RVQ9"/>
<keyword evidence="3" id="KW-1185">Reference proteome</keyword>
<protein>
    <submittedName>
        <fullName evidence="2">Uncharacterized protein</fullName>
    </submittedName>
</protein>